<protein>
    <submittedName>
        <fullName evidence="2">Uncharacterized protein</fullName>
    </submittedName>
</protein>
<dbReference type="EMBL" id="CP039345">
    <property type="protein sequence ID" value="QCD78473.1"/>
    <property type="molecule type" value="Genomic_DNA"/>
</dbReference>
<name>A0A4D6KPN5_VIGUN</name>
<keyword evidence="3" id="KW-1185">Reference proteome</keyword>
<dbReference type="Proteomes" id="UP000501690">
    <property type="component" value="Linkage Group LG1"/>
</dbReference>
<gene>
    <name evidence="2" type="ORF">DEO72_LG1g2106</name>
</gene>
<sequence length="281" mass="32776">MADEEKAKAANESANMKKKYEANKKPWVEEKETLEGKRNQNEKRLKTWKDRCLDSEKKLEKEQRLKEGFIKALRQVEFLYEEVSSKDARFDVNKDIYECRMLDVDDIVVAKVVGKMIITEDVLFEEETNDGSDETYRVSPSIATNPFIKDEEIHGAPNAAEMMEEAWKSGRQVCRLLLAMDSHLHMRKENHWMDWALILDVEFLYEEVSSKDARFDVNKDIYECRMLDVDDIVVAKVVGKMIITEDVLFEEETNDGSDETYRVSPSIATNPFIKDEEMFNT</sequence>
<evidence type="ECO:0000313" key="2">
    <source>
        <dbReference type="EMBL" id="QCD78473.1"/>
    </source>
</evidence>
<accession>A0A4D6KPN5</accession>
<feature type="region of interest" description="Disordered" evidence="1">
    <location>
        <begin position="1"/>
        <end position="21"/>
    </location>
</feature>
<evidence type="ECO:0000256" key="1">
    <source>
        <dbReference type="SAM" id="MobiDB-lite"/>
    </source>
</evidence>
<reference evidence="2 3" key="1">
    <citation type="submission" date="2019-04" db="EMBL/GenBank/DDBJ databases">
        <title>An improved genome assembly and genetic linkage map for asparagus bean, Vigna unguiculata ssp. sesquipedialis.</title>
        <authorList>
            <person name="Xia Q."/>
            <person name="Zhang R."/>
            <person name="Dong Y."/>
        </authorList>
    </citation>
    <scope>NUCLEOTIDE SEQUENCE [LARGE SCALE GENOMIC DNA]</scope>
    <source>
        <tissue evidence="2">Leaf</tissue>
    </source>
</reference>
<dbReference type="AlphaFoldDB" id="A0A4D6KPN5"/>
<evidence type="ECO:0000313" key="3">
    <source>
        <dbReference type="Proteomes" id="UP000501690"/>
    </source>
</evidence>
<proteinExistence type="predicted"/>
<organism evidence="2 3">
    <name type="scientific">Vigna unguiculata</name>
    <name type="common">Cowpea</name>
    <dbReference type="NCBI Taxonomy" id="3917"/>
    <lineage>
        <taxon>Eukaryota</taxon>
        <taxon>Viridiplantae</taxon>
        <taxon>Streptophyta</taxon>
        <taxon>Embryophyta</taxon>
        <taxon>Tracheophyta</taxon>
        <taxon>Spermatophyta</taxon>
        <taxon>Magnoliopsida</taxon>
        <taxon>eudicotyledons</taxon>
        <taxon>Gunneridae</taxon>
        <taxon>Pentapetalae</taxon>
        <taxon>rosids</taxon>
        <taxon>fabids</taxon>
        <taxon>Fabales</taxon>
        <taxon>Fabaceae</taxon>
        <taxon>Papilionoideae</taxon>
        <taxon>50 kb inversion clade</taxon>
        <taxon>NPAAA clade</taxon>
        <taxon>indigoferoid/millettioid clade</taxon>
        <taxon>Phaseoleae</taxon>
        <taxon>Vigna</taxon>
    </lineage>
</organism>